<dbReference type="Proteomes" id="UP001249959">
    <property type="component" value="Unassembled WGS sequence"/>
</dbReference>
<sequence>MADNPIPPRRAPRKKLKMPLFGDMMSGSSGQGASKNFTTYLFVLVGLGMIGQLLLPQLWAEKVYDSESEVREMEIDGVLRKKYADASDRREVHYLLVVVEKEGKRKKLDLYRADSLFFEQVAVPQRIKKESGSLKVRVTRYSKPDTTLEIRFKK</sequence>
<gene>
    <name evidence="1" type="ORF">PQG45_11560</name>
</gene>
<proteinExistence type="predicted"/>
<evidence type="ECO:0000313" key="2">
    <source>
        <dbReference type="Proteomes" id="UP001249959"/>
    </source>
</evidence>
<reference evidence="1 2" key="1">
    <citation type="submission" date="2023-09" db="EMBL/GenBank/DDBJ databases">
        <title>Aquirufa genomes.</title>
        <authorList>
            <person name="Pitt A."/>
        </authorList>
    </citation>
    <scope>NUCLEOTIDE SEQUENCE [LARGE SCALE GENOMIC DNA]</scope>
    <source>
        <strain evidence="1 2">LEOWEIH-7C</strain>
    </source>
</reference>
<organism evidence="1 2">
    <name type="scientific">Aquirufa regiilacus</name>
    <dbReference type="NCBI Taxonomy" id="3024868"/>
    <lineage>
        <taxon>Bacteria</taxon>
        <taxon>Pseudomonadati</taxon>
        <taxon>Bacteroidota</taxon>
        <taxon>Cytophagia</taxon>
        <taxon>Cytophagales</taxon>
        <taxon>Flectobacillaceae</taxon>
        <taxon>Aquirufa</taxon>
    </lineage>
</organism>
<accession>A0ABU3TUV9</accession>
<protein>
    <submittedName>
        <fullName evidence="1">Uncharacterized protein</fullName>
    </submittedName>
</protein>
<name>A0ABU3TUV9_9BACT</name>
<dbReference type="EMBL" id="JAVNWW010000008">
    <property type="protein sequence ID" value="MDU0809665.1"/>
    <property type="molecule type" value="Genomic_DNA"/>
</dbReference>
<evidence type="ECO:0000313" key="1">
    <source>
        <dbReference type="EMBL" id="MDU0809665.1"/>
    </source>
</evidence>
<comment type="caution">
    <text evidence="1">The sequence shown here is derived from an EMBL/GenBank/DDBJ whole genome shotgun (WGS) entry which is preliminary data.</text>
</comment>
<dbReference type="RefSeq" id="WP_315577282.1">
    <property type="nucleotide sequence ID" value="NZ_JARDXH010000006.1"/>
</dbReference>
<keyword evidence="2" id="KW-1185">Reference proteome</keyword>